<proteinExistence type="predicted"/>
<gene>
    <name evidence="1" type="primary">19</name>
    <name evidence="1" type="ORF">SEA_WYBORN_19</name>
</gene>
<sequence length="42" mass="4738">MLLFETDSEKNAVRIAAAYVLQEDEDKQAREAKARRRAASAD</sequence>
<evidence type="ECO:0000313" key="2">
    <source>
        <dbReference type="Proteomes" id="UP001303667"/>
    </source>
</evidence>
<dbReference type="Proteomes" id="UP001303667">
    <property type="component" value="Segment"/>
</dbReference>
<accession>A0AA96GR15</accession>
<evidence type="ECO:0000313" key="1">
    <source>
        <dbReference type="EMBL" id="WNM67262.1"/>
    </source>
</evidence>
<organism evidence="1 2">
    <name type="scientific">Arthrobacter phage Wyborn</name>
    <dbReference type="NCBI Taxonomy" id="3059067"/>
    <lineage>
        <taxon>Viruses</taxon>
        <taxon>Duplodnaviria</taxon>
        <taxon>Heunggongvirae</taxon>
        <taxon>Uroviricota</taxon>
        <taxon>Caudoviricetes</taxon>
        <taxon>Berryhillviridae</taxon>
        <taxon>Sicariusvirus</taxon>
        <taxon>Sicariusvirus wyborn</taxon>
    </lineage>
</organism>
<dbReference type="EMBL" id="OR475274">
    <property type="protein sequence ID" value="WNM67262.1"/>
    <property type="molecule type" value="Genomic_DNA"/>
</dbReference>
<protein>
    <submittedName>
        <fullName evidence="1">Uncharacterized protein</fullName>
    </submittedName>
</protein>
<keyword evidence="2" id="KW-1185">Reference proteome</keyword>
<name>A0AA96GR15_9CAUD</name>
<reference evidence="1 2" key="1">
    <citation type="submission" date="2023-08" db="EMBL/GenBank/DDBJ databases">
        <authorList>
            <person name="Beyer A.R."/>
            <person name="Brown C."/>
            <person name="Garland D.S."/>
            <person name="Funderburk A."/>
            <person name="Uzochukwu B."/>
            <person name="Ko C."/>
            <person name="Russell D.A."/>
            <person name="Jacobs-Sera D."/>
            <person name="Hatfull G.F."/>
        </authorList>
    </citation>
    <scope>NUCLEOTIDE SEQUENCE [LARGE SCALE GENOMIC DNA]</scope>
</reference>